<dbReference type="SUPFAM" id="SSF52540">
    <property type="entry name" value="P-loop containing nucleoside triphosphate hydrolases"/>
    <property type="match status" value="1"/>
</dbReference>
<reference evidence="4" key="1">
    <citation type="journal article" date="2023" name="Commun. Biol.">
        <title>Genome analysis of Parmales, the sister group of diatoms, reveals the evolutionary specialization of diatoms from phago-mixotrophs to photoautotrophs.</title>
        <authorList>
            <person name="Ban H."/>
            <person name="Sato S."/>
            <person name="Yoshikawa S."/>
            <person name="Yamada K."/>
            <person name="Nakamura Y."/>
            <person name="Ichinomiya M."/>
            <person name="Sato N."/>
            <person name="Blanc-Mathieu R."/>
            <person name="Endo H."/>
            <person name="Kuwata A."/>
            <person name="Ogata H."/>
        </authorList>
    </citation>
    <scope>NUCLEOTIDE SEQUENCE [LARGE SCALE GENOMIC DNA]</scope>
    <source>
        <strain evidence="4">NIES 3700</strain>
    </source>
</reference>
<feature type="signal peptide" evidence="2">
    <location>
        <begin position="1"/>
        <end position="23"/>
    </location>
</feature>
<protein>
    <recommendedName>
        <fullName evidence="5">Sulfotransferase</fullName>
    </recommendedName>
</protein>
<comment type="caution">
    <text evidence="3">The sequence shown here is derived from an EMBL/GenBank/DDBJ whole genome shotgun (WGS) entry which is preliminary data.</text>
</comment>
<gene>
    <name evidence="3" type="ORF">TrLO_g5408</name>
</gene>
<organism evidence="3 4">
    <name type="scientific">Triparma laevis f. longispina</name>
    <dbReference type="NCBI Taxonomy" id="1714387"/>
    <lineage>
        <taxon>Eukaryota</taxon>
        <taxon>Sar</taxon>
        <taxon>Stramenopiles</taxon>
        <taxon>Ochrophyta</taxon>
        <taxon>Bolidophyceae</taxon>
        <taxon>Parmales</taxon>
        <taxon>Triparmaceae</taxon>
        <taxon>Triparma</taxon>
    </lineage>
</organism>
<name>A0A9W7KWK2_9STRA</name>
<accession>A0A9W7KWK2</accession>
<feature type="chain" id="PRO_5040771693" description="Sulfotransferase" evidence="2">
    <location>
        <begin position="24"/>
        <end position="258"/>
    </location>
</feature>
<evidence type="ECO:0000256" key="2">
    <source>
        <dbReference type="SAM" id="SignalP"/>
    </source>
</evidence>
<dbReference type="Gene3D" id="3.40.50.300">
    <property type="entry name" value="P-loop containing nucleotide triphosphate hydrolases"/>
    <property type="match status" value="1"/>
</dbReference>
<keyword evidence="4" id="KW-1185">Reference proteome</keyword>
<evidence type="ECO:0000256" key="1">
    <source>
        <dbReference type="SAM" id="MobiDB-lite"/>
    </source>
</evidence>
<dbReference type="AlphaFoldDB" id="A0A9W7KWK2"/>
<keyword evidence="2" id="KW-0732">Signal</keyword>
<sequence length="258" mass="29442">MTKSPSLVITLLLLSITINVLLMNHFIVDTDLHRDHRESLAVKFRDPPKWIAPLIPSTPAPPANPEDQLAPEDPSRLLTRPPRTPAEDNLDPRIGELRVEKCSGLCSMELKAEQDYSDLLPFAVLGFPKTGTSTLLRWLPSHPEIDMFPREDFTLKHHIFNIPREDFAPLKGPTFNQSSWKWEDHNQKFRFPTVISNIKLLEPLVGGLRNPSAPVLKSLKCPACAEFTNSYENLNTYFPRTPILIGLRHPVLWFESIW</sequence>
<dbReference type="EMBL" id="BRXW01000208">
    <property type="protein sequence ID" value="GMI14134.1"/>
    <property type="molecule type" value="Genomic_DNA"/>
</dbReference>
<evidence type="ECO:0000313" key="3">
    <source>
        <dbReference type="EMBL" id="GMI14134.1"/>
    </source>
</evidence>
<feature type="region of interest" description="Disordered" evidence="1">
    <location>
        <begin position="54"/>
        <end position="90"/>
    </location>
</feature>
<proteinExistence type="predicted"/>
<evidence type="ECO:0000313" key="4">
    <source>
        <dbReference type="Proteomes" id="UP001165122"/>
    </source>
</evidence>
<dbReference type="Proteomes" id="UP001165122">
    <property type="component" value="Unassembled WGS sequence"/>
</dbReference>
<evidence type="ECO:0008006" key="5">
    <source>
        <dbReference type="Google" id="ProtNLM"/>
    </source>
</evidence>
<dbReference type="InterPro" id="IPR027417">
    <property type="entry name" value="P-loop_NTPase"/>
</dbReference>
<dbReference type="OrthoDB" id="44984at2759"/>